<dbReference type="Gene3D" id="1.10.1740.10">
    <property type="match status" value="1"/>
</dbReference>
<keyword evidence="4" id="KW-0804">Transcription</keyword>
<evidence type="ECO:0000313" key="7">
    <source>
        <dbReference type="EMBL" id="MFG3190119.1"/>
    </source>
</evidence>
<proteinExistence type="inferred from homology"/>
<dbReference type="Proteomes" id="UP001604282">
    <property type="component" value="Unassembled WGS sequence"/>
</dbReference>
<dbReference type="Pfam" id="PF08281">
    <property type="entry name" value="Sigma70_r4_2"/>
    <property type="match status" value="1"/>
</dbReference>
<dbReference type="InterPro" id="IPR036388">
    <property type="entry name" value="WH-like_DNA-bd_sf"/>
</dbReference>
<dbReference type="InterPro" id="IPR039425">
    <property type="entry name" value="RNA_pol_sigma-70-like"/>
</dbReference>
<dbReference type="Pfam" id="PF04542">
    <property type="entry name" value="Sigma70_r2"/>
    <property type="match status" value="1"/>
</dbReference>
<accession>A0ABW7BV52</accession>
<keyword evidence="2" id="KW-0805">Transcription regulation</keyword>
<feature type="domain" description="RNA polymerase sigma factor 70 region 4 type 2" evidence="6">
    <location>
        <begin position="161"/>
        <end position="213"/>
    </location>
</feature>
<sequence>MDAPPPDGLTRPPLRLFPTAGAAQVNQPIPFGTRGPADHAGTDLSDVMHQVAQGDKRAFSVLYDALAPLVFGIVVKVVRDRAQSEEVAQEVMIDLWRQAARYRSEAGAVTAWAATIAHRRAVDRVRSAQAAADREHAQAAREHTTAFDEVTEQVETRLESEQVRRCLRGLTELQRQAVTLAYYRGLTYREVAEALRTPLPTIKTRMRDGLIRLRDCMGVTT</sequence>
<feature type="domain" description="RNA polymerase sigma-70 region 2" evidence="5">
    <location>
        <begin position="62"/>
        <end position="129"/>
    </location>
</feature>
<dbReference type="NCBIfam" id="TIGR02937">
    <property type="entry name" value="sigma70-ECF"/>
    <property type="match status" value="1"/>
</dbReference>
<comment type="similarity">
    <text evidence="1">Belongs to the sigma-70 factor family. ECF subfamily.</text>
</comment>
<dbReference type="SUPFAM" id="SSF88946">
    <property type="entry name" value="Sigma2 domain of RNA polymerase sigma factors"/>
    <property type="match status" value="1"/>
</dbReference>
<evidence type="ECO:0000313" key="8">
    <source>
        <dbReference type="Proteomes" id="UP001604282"/>
    </source>
</evidence>
<evidence type="ECO:0000259" key="6">
    <source>
        <dbReference type="Pfam" id="PF08281"/>
    </source>
</evidence>
<dbReference type="Gene3D" id="1.10.10.10">
    <property type="entry name" value="Winged helix-like DNA-binding domain superfamily/Winged helix DNA-binding domain"/>
    <property type="match status" value="1"/>
</dbReference>
<dbReference type="PANTHER" id="PTHR43133">
    <property type="entry name" value="RNA POLYMERASE ECF-TYPE SIGMA FACTO"/>
    <property type="match status" value="1"/>
</dbReference>
<evidence type="ECO:0000256" key="1">
    <source>
        <dbReference type="ARBA" id="ARBA00010641"/>
    </source>
</evidence>
<gene>
    <name evidence="7" type="primary">sigK</name>
    <name evidence="7" type="ORF">ACGFYS_14375</name>
</gene>
<dbReference type="CDD" id="cd06171">
    <property type="entry name" value="Sigma70_r4"/>
    <property type="match status" value="1"/>
</dbReference>
<dbReference type="InterPro" id="IPR014284">
    <property type="entry name" value="RNA_pol_sigma-70_dom"/>
</dbReference>
<name>A0ABW7BV52_9ACTN</name>
<dbReference type="InterPro" id="IPR013325">
    <property type="entry name" value="RNA_pol_sigma_r2"/>
</dbReference>
<reference evidence="7 8" key="1">
    <citation type="submission" date="2024-10" db="EMBL/GenBank/DDBJ databases">
        <title>The Natural Products Discovery Center: Release of the First 8490 Sequenced Strains for Exploring Actinobacteria Biosynthetic Diversity.</title>
        <authorList>
            <person name="Kalkreuter E."/>
            <person name="Kautsar S.A."/>
            <person name="Yang D."/>
            <person name="Bader C.D."/>
            <person name="Teijaro C.N."/>
            <person name="Fluegel L."/>
            <person name="Davis C.M."/>
            <person name="Simpson J.R."/>
            <person name="Lauterbach L."/>
            <person name="Steele A.D."/>
            <person name="Gui C."/>
            <person name="Meng S."/>
            <person name="Li G."/>
            <person name="Viehrig K."/>
            <person name="Ye F."/>
            <person name="Su P."/>
            <person name="Kiefer A.F."/>
            <person name="Nichols A."/>
            <person name="Cepeda A.J."/>
            <person name="Yan W."/>
            <person name="Fan B."/>
            <person name="Jiang Y."/>
            <person name="Adhikari A."/>
            <person name="Zheng C.-J."/>
            <person name="Schuster L."/>
            <person name="Cowan T.M."/>
            <person name="Smanski M.J."/>
            <person name="Chevrette M.G."/>
            <person name="De Carvalho L.P.S."/>
            <person name="Shen B."/>
        </authorList>
    </citation>
    <scope>NUCLEOTIDE SEQUENCE [LARGE SCALE GENOMIC DNA]</scope>
    <source>
        <strain evidence="7 8">NPDC048229</strain>
    </source>
</reference>
<dbReference type="InterPro" id="IPR013324">
    <property type="entry name" value="RNA_pol_sigma_r3/r4-like"/>
</dbReference>
<evidence type="ECO:0000256" key="2">
    <source>
        <dbReference type="ARBA" id="ARBA00023015"/>
    </source>
</evidence>
<dbReference type="InterPro" id="IPR007627">
    <property type="entry name" value="RNA_pol_sigma70_r2"/>
</dbReference>
<dbReference type="RefSeq" id="WP_189848497.1">
    <property type="nucleotide sequence ID" value="NZ_BMVV01000004.1"/>
</dbReference>
<evidence type="ECO:0000256" key="4">
    <source>
        <dbReference type="ARBA" id="ARBA00023163"/>
    </source>
</evidence>
<dbReference type="EMBL" id="JBICZW010000007">
    <property type="protein sequence ID" value="MFG3190119.1"/>
    <property type="molecule type" value="Genomic_DNA"/>
</dbReference>
<dbReference type="NCBIfam" id="NF007228">
    <property type="entry name" value="PRK09646.1"/>
    <property type="match status" value="1"/>
</dbReference>
<dbReference type="InterPro" id="IPR013249">
    <property type="entry name" value="RNA_pol_sigma70_r4_t2"/>
</dbReference>
<dbReference type="PANTHER" id="PTHR43133:SF66">
    <property type="entry name" value="ECF RNA POLYMERASE SIGMA FACTOR SIGK"/>
    <property type="match status" value="1"/>
</dbReference>
<comment type="caution">
    <text evidence="7">The sequence shown here is derived from an EMBL/GenBank/DDBJ whole genome shotgun (WGS) entry which is preliminary data.</text>
</comment>
<organism evidence="7 8">
    <name type="scientific">Streptomyces omiyaensis</name>
    <dbReference type="NCBI Taxonomy" id="68247"/>
    <lineage>
        <taxon>Bacteria</taxon>
        <taxon>Bacillati</taxon>
        <taxon>Actinomycetota</taxon>
        <taxon>Actinomycetes</taxon>
        <taxon>Kitasatosporales</taxon>
        <taxon>Streptomycetaceae</taxon>
        <taxon>Streptomyces</taxon>
    </lineage>
</organism>
<evidence type="ECO:0000256" key="3">
    <source>
        <dbReference type="ARBA" id="ARBA00023082"/>
    </source>
</evidence>
<keyword evidence="8" id="KW-1185">Reference proteome</keyword>
<protein>
    <submittedName>
        <fullName evidence="7">ECF RNA polymerase sigma factor SigK</fullName>
    </submittedName>
</protein>
<evidence type="ECO:0000259" key="5">
    <source>
        <dbReference type="Pfam" id="PF04542"/>
    </source>
</evidence>
<keyword evidence="3" id="KW-0731">Sigma factor</keyword>
<dbReference type="SUPFAM" id="SSF88659">
    <property type="entry name" value="Sigma3 and sigma4 domains of RNA polymerase sigma factors"/>
    <property type="match status" value="1"/>
</dbReference>